<dbReference type="InterPro" id="IPR002078">
    <property type="entry name" value="Sigma_54_int"/>
</dbReference>
<dbReference type="Proteomes" id="UP001312865">
    <property type="component" value="Unassembled WGS sequence"/>
</dbReference>
<protein>
    <submittedName>
        <fullName evidence="7">Sigma 54-interacting transcriptional regulator</fullName>
    </submittedName>
</protein>
<dbReference type="CDD" id="cd00130">
    <property type="entry name" value="PAS"/>
    <property type="match status" value="2"/>
</dbReference>
<sequence>MQKVLLVGGGKGGLAILKTLAESSVFHVCGVVDIDEQSPGIQYAKQHDLPHGENWRDFLSDSIDIVIEVTGKQKVFEEIRESRSKNTVLVPGSVANLITKLLGEKEGLIQQLESESKKRDLIFNSIEEGMIGIDPNGEVIFFNASAEKITGVQTKYAMGKKIADIIPESRLMTMFESRRAEINQELTLTNGIKIITSRIPLQDESGRVIGAFAVFKEKTDILHLAEEVTNLQEIRTLLSAIIQSSDDAISVVDEEGRGLLINPAYTRITGLTEEEVVGKPATADISEGESIHLKVLQTRRSIRGQKLSVGPNEKEVIVNVAPIIVNGQLKGSVGVIHDMSEIQSLTRDLDRARRIIRTLEARYTFEDIIGNSEELTLAVEQAKLGSKTPAPVLLRGEIGTGKELFAHAIHNTSKRKFNKFLRVQIASIPYDKLEIELFGQVEEEKNGHTINRKKGLFEEAQNGSIFLDDIGDLPPNIQSKLLRILQDRELIRVGTTKPIPIDVRVIAATNMNLERAIASGDFREDLYYRLNRMPIQIPPIRKRIEDLPSLCNHFIQKINQDYGRNVEGITEEALNHIKDHDWPGNLRELENVLSRAMIFMDYQETIIKLEHLPNLKLDSHHANKEREDSEQRDLTKLVDGFEKDVIAYTLCKHDGNKTATARALNISVRNLYYKLEKYGIDTGG</sequence>
<keyword evidence="2" id="KW-0067">ATP-binding</keyword>
<dbReference type="EMBL" id="JBBAXC010000011">
    <property type="protein sequence ID" value="MEI5908156.1"/>
    <property type="molecule type" value="Genomic_DNA"/>
</dbReference>
<keyword evidence="1" id="KW-0547">Nucleotide-binding</keyword>
<proteinExistence type="predicted"/>
<dbReference type="InterPro" id="IPR002197">
    <property type="entry name" value="HTH_Fis"/>
</dbReference>
<dbReference type="SMART" id="SM00091">
    <property type="entry name" value="PAS"/>
    <property type="match status" value="2"/>
</dbReference>
<evidence type="ECO:0000259" key="6">
    <source>
        <dbReference type="PROSITE" id="PS50112"/>
    </source>
</evidence>
<evidence type="ECO:0000256" key="1">
    <source>
        <dbReference type="ARBA" id="ARBA00022741"/>
    </source>
</evidence>
<dbReference type="SUPFAM" id="SSF52540">
    <property type="entry name" value="P-loop containing nucleoside triphosphate hydrolases"/>
    <property type="match status" value="1"/>
</dbReference>
<dbReference type="PROSITE" id="PS50045">
    <property type="entry name" value="SIGMA54_INTERACT_4"/>
    <property type="match status" value="1"/>
</dbReference>
<dbReference type="Gene3D" id="3.30.450.20">
    <property type="entry name" value="PAS domain"/>
    <property type="match status" value="2"/>
</dbReference>
<dbReference type="Pfam" id="PF02954">
    <property type="entry name" value="HTH_8"/>
    <property type="match status" value="1"/>
</dbReference>
<dbReference type="SUPFAM" id="SSF51735">
    <property type="entry name" value="NAD(P)-binding Rossmann-fold domains"/>
    <property type="match status" value="1"/>
</dbReference>
<dbReference type="InterPro" id="IPR036291">
    <property type="entry name" value="NAD(P)-bd_dom_sf"/>
</dbReference>
<dbReference type="PANTHER" id="PTHR32071">
    <property type="entry name" value="TRANSCRIPTIONAL REGULATORY PROTEIN"/>
    <property type="match status" value="1"/>
</dbReference>
<dbReference type="InterPro" id="IPR025944">
    <property type="entry name" value="Sigma_54_int_dom_CS"/>
</dbReference>
<feature type="domain" description="PAS" evidence="6">
    <location>
        <begin position="115"/>
        <end position="185"/>
    </location>
</feature>
<dbReference type="PANTHER" id="PTHR32071:SF121">
    <property type="entry name" value="SIGMA L-DEPENDENT TRANSCRIPTIONAL REGULATOR YQIR-RELATED"/>
    <property type="match status" value="1"/>
</dbReference>
<dbReference type="Gene3D" id="1.10.10.60">
    <property type="entry name" value="Homeodomain-like"/>
    <property type="match status" value="1"/>
</dbReference>
<dbReference type="Pfam" id="PF00158">
    <property type="entry name" value="Sigma54_activat"/>
    <property type="match status" value="1"/>
</dbReference>
<feature type="domain" description="PAS" evidence="6">
    <location>
        <begin position="234"/>
        <end position="305"/>
    </location>
</feature>
<dbReference type="InterPro" id="IPR000014">
    <property type="entry name" value="PAS"/>
</dbReference>
<evidence type="ECO:0000313" key="8">
    <source>
        <dbReference type="Proteomes" id="UP001312865"/>
    </source>
</evidence>
<evidence type="ECO:0000256" key="3">
    <source>
        <dbReference type="ARBA" id="ARBA00023015"/>
    </source>
</evidence>
<dbReference type="CDD" id="cd00009">
    <property type="entry name" value="AAA"/>
    <property type="match status" value="1"/>
</dbReference>
<dbReference type="InterPro" id="IPR058031">
    <property type="entry name" value="AAA_lid_NorR"/>
</dbReference>
<dbReference type="InterPro" id="IPR009057">
    <property type="entry name" value="Homeodomain-like_sf"/>
</dbReference>
<dbReference type="NCBIfam" id="TIGR00229">
    <property type="entry name" value="sensory_box"/>
    <property type="match status" value="2"/>
</dbReference>
<dbReference type="Pfam" id="PF00989">
    <property type="entry name" value="PAS"/>
    <property type="match status" value="2"/>
</dbReference>
<evidence type="ECO:0000256" key="4">
    <source>
        <dbReference type="ARBA" id="ARBA00023163"/>
    </source>
</evidence>
<dbReference type="Gene3D" id="3.40.50.720">
    <property type="entry name" value="NAD(P)-binding Rossmann-like Domain"/>
    <property type="match status" value="1"/>
</dbReference>
<dbReference type="Gene3D" id="3.40.50.300">
    <property type="entry name" value="P-loop containing nucleotide triphosphate hydrolases"/>
    <property type="match status" value="1"/>
</dbReference>
<dbReference type="InterPro" id="IPR013767">
    <property type="entry name" value="PAS_fold"/>
</dbReference>
<dbReference type="InterPro" id="IPR003593">
    <property type="entry name" value="AAA+_ATPase"/>
</dbReference>
<accession>A0ABU8HG52</accession>
<dbReference type="Gene3D" id="1.10.8.60">
    <property type="match status" value="1"/>
</dbReference>
<dbReference type="InterPro" id="IPR035965">
    <property type="entry name" value="PAS-like_dom_sf"/>
</dbReference>
<dbReference type="PRINTS" id="PR01590">
    <property type="entry name" value="HTHFIS"/>
</dbReference>
<dbReference type="Pfam" id="PF25601">
    <property type="entry name" value="AAA_lid_14"/>
    <property type="match status" value="1"/>
</dbReference>
<dbReference type="PROSITE" id="PS50112">
    <property type="entry name" value="PAS"/>
    <property type="match status" value="2"/>
</dbReference>
<feature type="domain" description="Sigma-54 factor interaction" evidence="5">
    <location>
        <begin position="368"/>
        <end position="598"/>
    </location>
</feature>
<name>A0ABU8HG52_9BACI</name>
<dbReference type="SMART" id="SM00382">
    <property type="entry name" value="AAA"/>
    <property type="match status" value="1"/>
</dbReference>
<keyword evidence="8" id="KW-1185">Reference proteome</keyword>
<dbReference type="PROSITE" id="PS00688">
    <property type="entry name" value="SIGMA54_INTERACT_3"/>
    <property type="match status" value="1"/>
</dbReference>
<evidence type="ECO:0000256" key="2">
    <source>
        <dbReference type="ARBA" id="ARBA00022840"/>
    </source>
</evidence>
<dbReference type="SUPFAM" id="SSF46689">
    <property type="entry name" value="Homeodomain-like"/>
    <property type="match status" value="1"/>
</dbReference>
<keyword evidence="4" id="KW-0804">Transcription</keyword>
<organism evidence="7 8">
    <name type="scientific">Bacillus spongiae</name>
    <dbReference type="NCBI Taxonomy" id="2683610"/>
    <lineage>
        <taxon>Bacteria</taxon>
        <taxon>Bacillati</taxon>
        <taxon>Bacillota</taxon>
        <taxon>Bacilli</taxon>
        <taxon>Bacillales</taxon>
        <taxon>Bacillaceae</taxon>
        <taxon>Bacillus</taxon>
    </lineage>
</organism>
<evidence type="ECO:0000259" key="5">
    <source>
        <dbReference type="PROSITE" id="PS50045"/>
    </source>
</evidence>
<evidence type="ECO:0000313" key="7">
    <source>
        <dbReference type="EMBL" id="MEI5908156.1"/>
    </source>
</evidence>
<dbReference type="InterPro" id="IPR027417">
    <property type="entry name" value="P-loop_NTPase"/>
</dbReference>
<keyword evidence="3" id="KW-0805">Transcription regulation</keyword>
<gene>
    <name evidence="7" type="ORF">WAK64_13940</name>
</gene>
<comment type="caution">
    <text evidence="7">The sequence shown here is derived from an EMBL/GenBank/DDBJ whole genome shotgun (WGS) entry which is preliminary data.</text>
</comment>
<dbReference type="RefSeq" id="WP_336587596.1">
    <property type="nucleotide sequence ID" value="NZ_JBBAXC010000011.1"/>
</dbReference>
<reference evidence="7 8" key="1">
    <citation type="journal article" date="2018" name="J. Microbiol.">
        <title>Bacillus spongiae sp. nov., isolated from sponge of Jeju Island.</title>
        <authorList>
            <person name="Lee G.E."/>
            <person name="Im W.T."/>
            <person name="Park J.S."/>
        </authorList>
    </citation>
    <scope>NUCLEOTIDE SEQUENCE [LARGE SCALE GENOMIC DNA]</scope>
    <source>
        <strain evidence="7 8">135PIL107-10</strain>
    </source>
</reference>
<dbReference type="SUPFAM" id="SSF55785">
    <property type="entry name" value="PYP-like sensor domain (PAS domain)"/>
    <property type="match status" value="2"/>
</dbReference>